<dbReference type="PROSITE" id="PS51375">
    <property type="entry name" value="PPR"/>
    <property type="match status" value="1"/>
</dbReference>
<dbReference type="eggNOG" id="KOG4197">
    <property type="taxonomic scope" value="Eukaryota"/>
</dbReference>
<dbReference type="AlphaFoldDB" id="B9RV69"/>
<dbReference type="PANTHER" id="PTHR47926">
    <property type="entry name" value="PENTATRICOPEPTIDE REPEAT-CONTAINING PROTEIN"/>
    <property type="match status" value="1"/>
</dbReference>
<reference evidence="4" key="1">
    <citation type="journal article" date="2010" name="Nat. Biotechnol.">
        <title>Draft genome sequence of the oilseed species Ricinus communis.</title>
        <authorList>
            <person name="Chan A.P."/>
            <person name="Crabtree J."/>
            <person name="Zhao Q."/>
            <person name="Lorenzi H."/>
            <person name="Orvis J."/>
            <person name="Puiu D."/>
            <person name="Melake-Berhan A."/>
            <person name="Jones K.M."/>
            <person name="Redman J."/>
            <person name="Chen G."/>
            <person name="Cahoon E.B."/>
            <person name="Gedil M."/>
            <person name="Stanke M."/>
            <person name="Haas B.J."/>
            <person name="Wortman J.R."/>
            <person name="Fraser-Liggett C.M."/>
            <person name="Ravel J."/>
            <person name="Rabinowicz P.D."/>
        </authorList>
    </citation>
    <scope>NUCLEOTIDE SEQUENCE [LARGE SCALE GENOMIC DNA]</scope>
    <source>
        <strain evidence="4">cv. Hale</strain>
    </source>
</reference>
<dbReference type="PANTHER" id="PTHR47926:SF507">
    <property type="entry name" value="DYW DOMAIN-CONTAINING PROTEIN"/>
    <property type="match status" value="1"/>
</dbReference>
<dbReference type="EMBL" id="EQ973818">
    <property type="protein sequence ID" value="EEF44802.1"/>
    <property type="molecule type" value="Genomic_DNA"/>
</dbReference>
<organism evidence="3 4">
    <name type="scientific">Ricinus communis</name>
    <name type="common">Castor bean</name>
    <dbReference type="NCBI Taxonomy" id="3988"/>
    <lineage>
        <taxon>Eukaryota</taxon>
        <taxon>Viridiplantae</taxon>
        <taxon>Streptophyta</taxon>
        <taxon>Embryophyta</taxon>
        <taxon>Tracheophyta</taxon>
        <taxon>Spermatophyta</taxon>
        <taxon>Magnoliopsida</taxon>
        <taxon>eudicotyledons</taxon>
        <taxon>Gunneridae</taxon>
        <taxon>Pentapetalae</taxon>
        <taxon>rosids</taxon>
        <taxon>fabids</taxon>
        <taxon>Malpighiales</taxon>
        <taxon>Euphorbiaceae</taxon>
        <taxon>Acalyphoideae</taxon>
        <taxon>Acalypheae</taxon>
        <taxon>Ricinus</taxon>
    </lineage>
</organism>
<sequence>MRRAGVSPDHFTFPFVLKACSRLQTCITVALKVFDEMIDRDLVSWSSVISCFNNNGLPQEALGLFQQMQINGNVNPDEVTMVSVVSAVSSLGDLELGKWVDGIGSVDDCVRVFNEMAERNVLTWTALINGLAVHGRIMVVLLPMAGEFSKALSMNMALNLH</sequence>
<evidence type="ECO:0000313" key="3">
    <source>
        <dbReference type="EMBL" id="EEF44802.1"/>
    </source>
</evidence>
<name>B9RV69_RICCO</name>
<dbReference type="NCBIfam" id="TIGR00756">
    <property type="entry name" value="PPR"/>
    <property type="match status" value="1"/>
</dbReference>
<dbReference type="InParanoid" id="B9RV69"/>
<feature type="repeat" description="PPR" evidence="2">
    <location>
        <begin position="41"/>
        <end position="75"/>
    </location>
</feature>
<accession>B9RV69</accession>
<dbReference type="InterPro" id="IPR002885">
    <property type="entry name" value="PPR_rpt"/>
</dbReference>
<evidence type="ECO:0000313" key="4">
    <source>
        <dbReference type="Proteomes" id="UP000008311"/>
    </source>
</evidence>
<dbReference type="Pfam" id="PF01535">
    <property type="entry name" value="PPR"/>
    <property type="match status" value="2"/>
</dbReference>
<evidence type="ECO:0000256" key="2">
    <source>
        <dbReference type="PROSITE-ProRule" id="PRU00708"/>
    </source>
</evidence>
<gene>
    <name evidence="3" type="ORF">RCOM_0900550</name>
</gene>
<dbReference type="Proteomes" id="UP000008311">
    <property type="component" value="Unassembled WGS sequence"/>
</dbReference>
<evidence type="ECO:0000256" key="1">
    <source>
        <dbReference type="ARBA" id="ARBA00022737"/>
    </source>
</evidence>
<dbReference type="GO" id="GO:0009451">
    <property type="term" value="P:RNA modification"/>
    <property type="evidence" value="ECO:0007669"/>
    <property type="project" value="InterPro"/>
</dbReference>
<proteinExistence type="predicted"/>
<dbReference type="InterPro" id="IPR046960">
    <property type="entry name" value="PPR_At4g14850-like_plant"/>
</dbReference>
<dbReference type="Gene3D" id="1.25.40.10">
    <property type="entry name" value="Tetratricopeptide repeat domain"/>
    <property type="match status" value="1"/>
</dbReference>
<protein>
    <submittedName>
        <fullName evidence="3">Pentatricopeptide repeat-containing protein, putative</fullName>
    </submittedName>
</protein>
<keyword evidence="1" id="KW-0677">Repeat</keyword>
<keyword evidence="4" id="KW-1185">Reference proteome</keyword>
<dbReference type="InterPro" id="IPR011990">
    <property type="entry name" value="TPR-like_helical_dom_sf"/>
</dbReference>
<dbReference type="GO" id="GO:0003723">
    <property type="term" value="F:RNA binding"/>
    <property type="evidence" value="ECO:0007669"/>
    <property type="project" value="InterPro"/>
</dbReference>